<evidence type="ECO:0000313" key="9">
    <source>
        <dbReference type="Proteomes" id="UP000184462"/>
    </source>
</evidence>
<accession>A0A1M4TZX8</accession>
<comment type="pathway">
    <text evidence="7">Metabolic intermediate biosynthesis; chorismate biosynthesis; chorismate from D-erythrose 4-phosphate and phosphoenolpyruvate: step 5/7.</text>
</comment>
<evidence type="ECO:0000313" key="8">
    <source>
        <dbReference type="EMBL" id="SHE49926.1"/>
    </source>
</evidence>
<keyword evidence="1 7" id="KW-0028">Amino-acid biosynthesis</keyword>
<keyword evidence="7" id="KW-0460">Magnesium</keyword>
<dbReference type="EMBL" id="FQTW01000002">
    <property type="protein sequence ID" value="SHE49926.1"/>
    <property type="molecule type" value="Genomic_DNA"/>
</dbReference>
<feature type="binding site" evidence="7">
    <location>
        <position position="121"/>
    </location>
    <ligand>
        <name>ATP</name>
        <dbReference type="ChEBI" id="CHEBI:30616"/>
    </ligand>
</feature>
<dbReference type="PRINTS" id="PR01100">
    <property type="entry name" value="SHIKIMTKNASE"/>
</dbReference>
<comment type="catalytic activity">
    <reaction evidence="7">
        <text>shikimate + ATP = 3-phosphoshikimate + ADP + H(+)</text>
        <dbReference type="Rhea" id="RHEA:13121"/>
        <dbReference type="ChEBI" id="CHEBI:15378"/>
        <dbReference type="ChEBI" id="CHEBI:30616"/>
        <dbReference type="ChEBI" id="CHEBI:36208"/>
        <dbReference type="ChEBI" id="CHEBI:145989"/>
        <dbReference type="ChEBI" id="CHEBI:456216"/>
        <dbReference type="EC" id="2.7.1.71"/>
    </reaction>
</comment>
<dbReference type="GO" id="GO:0008652">
    <property type="term" value="P:amino acid biosynthetic process"/>
    <property type="evidence" value="ECO:0007669"/>
    <property type="project" value="UniProtKB-KW"/>
</dbReference>
<comment type="caution">
    <text evidence="7">Lacks conserved residue(s) required for the propagation of feature annotation.</text>
</comment>
<dbReference type="Pfam" id="PF01202">
    <property type="entry name" value="SKI"/>
    <property type="match status" value="1"/>
</dbReference>
<dbReference type="GO" id="GO:0004765">
    <property type="term" value="F:shikimate kinase activity"/>
    <property type="evidence" value="ECO:0007669"/>
    <property type="project" value="UniProtKB-UniRule"/>
</dbReference>
<sequence>MKRIVICGYMGVGKTTIGKLVSEKIKIPFFDLDQLITIHESSSVKQIFEAKGEIYFRKLEHEVLSNFLKSNKEFVLSLGGGTPLYYNNSSICFEPNEILSVYLEATLGLLVDRLIVESADRPIISHLATKNDLEDFIRKHLFERHHIYAKAKHKVKVDAKTPNDISNEIINLMS</sequence>
<dbReference type="Gene3D" id="3.40.50.300">
    <property type="entry name" value="P-loop containing nucleotide triphosphate hydrolases"/>
    <property type="match status" value="1"/>
</dbReference>
<dbReference type="InterPro" id="IPR031322">
    <property type="entry name" value="Shikimate/glucono_kinase"/>
</dbReference>
<dbReference type="PANTHER" id="PTHR21087">
    <property type="entry name" value="SHIKIMATE KINASE"/>
    <property type="match status" value="1"/>
</dbReference>
<dbReference type="GO" id="GO:0009423">
    <property type="term" value="P:chorismate biosynthetic process"/>
    <property type="evidence" value="ECO:0007669"/>
    <property type="project" value="UniProtKB-UniRule"/>
</dbReference>
<keyword evidence="6 7" id="KW-0057">Aromatic amino acid biosynthesis</keyword>
<dbReference type="CDD" id="cd00464">
    <property type="entry name" value="SK"/>
    <property type="match status" value="1"/>
</dbReference>
<dbReference type="InterPro" id="IPR000623">
    <property type="entry name" value="Shikimate_kinase/TSH1"/>
</dbReference>
<dbReference type="RefSeq" id="WP_073192094.1">
    <property type="nucleotide sequence ID" value="NZ_FQTW01000002.1"/>
</dbReference>
<comment type="subcellular location">
    <subcellularLocation>
        <location evidence="7">Cytoplasm</location>
    </subcellularLocation>
</comment>
<feature type="binding site" evidence="7">
    <location>
        <position position="57"/>
    </location>
    <ligand>
        <name>substrate</name>
    </ligand>
</feature>
<dbReference type="GO" id="GO:0000287">
    <property type="term" value="F:magnesium ion binding"/>
    <property type="evidence" value="ECO:0007669"/>
    <property type="project" value="UniProtKB-UniRule"/>
</dbReference>
<keyword evidence="9" id="KW-1185">Reference proteome</keyword>
<dbReference type="SUPFAM" id="SSF52540">
    <property type="entry name" value="P-loop containing nucleoside triphosphate hydrolases"/>
    <property type="match status" value="1"/>
</dbReference>
<comment type="function">
    <text evidence="7">Catalyzes the specific phosphorylation of the 3-hydroxyl group of shikimic acid using ATP as a cosubstrate.</text>
</comment>
<evidence type="ECO:0000256" key="7">
    <source>
        <dbReference type="HAMAP-Rule" id="MF_00109"/>
    </source>
</evidence>
<keyword evidence="5 7" id="KW-0067">ATP-binding</keyword>
<evidence type="ECO:0000256" key="2">
    <source>
        <dbReference type="ARBA" id="ARBA00022679"/>
    </source>
</evidence>
<feature type="binding site" evidence="7">
    <location>
        <position position="15"/>
    </location>
    <ligand>
        <name>Mg(2+)</name>
        <dbReference type="ChEBI" id="CHEBI:18420"/>
    </ligand>
</feature>
<evidence type="ECO:0000256" key="1">
    <source>
        <dbReference type="ARBA" id="ARBA00022605"/>
    </source>
</evidence>
<proteinExistence type="inferred from homology"/>
<dbReference type="AlphaFoldDB" id="A0A1M4TZX8"/>
<keyword evidence="7" id="KW-0479">Metal-binding</keyword>
<keyword evidence="2 7" id="KW-0808">Transferase</keyword>
<organism evidence="8 9">
    <name type="scientific">Psychroflexus salarius</name>
    <dbReference type="NCBI Taxonomy" id="1155689"/>
    <lineage>
        <taxon>Bacteria</taxon>
        <taxon>Pseudomonadati</taxon>
        <taxon>Bacteroidota</taxon>
        <taxon>Flavobacteriia</taxon>
        <taxon>Flavobacteriales</taxon>
        <taxon>Flavobacteriaceae</taxon>
        <taxon>Psychroflexus</taxon>
    </lineage>
</organism>
<feature type="binding site" evidence="7">
    <location>
        <position position="144"/>
    </location>
    <ligand>
        <name>substrate</name>
    </ligand>
</feature>
<dbReference type="GO" id="GO:0009073">
    <property type="term" value="P:aromatic amino acid family biosynthetic process"/>
    <property type="evidence" value="ECO:0007669"/>
    <property type="project" value="UniProtKB-KW"/>
</dbReference>
<comment type="cofactor">
    <cofactor evidence="7">
        <name>Mg(2+)</name>
        <dbReference type="ChEBI" id="CHEBI:18420"/>
    </cofactor>
    <text evidence="7">Binds 1 Mg(2+) ion per subunit.</text>
</comment>
<comment type="similarity">
    <text evidence="7">Belongs to the shikimate kinase family.</text>
</comment>
<reference evidence="8 9" key="1">
    <citation type="submission" date="2016-11" db="EMBL/GenBank/DDBJ databases">
        <authorList>
            <person name="Jaros S."/>
            <person name="Januszkiewicz K."/>
            <person name="Wedrychowicz H."/>
        </authorList>
    </citation>
    <scope>NUCLEOTIDE SEQUENCE [LARGE SCALE GENOMIC DNA]</scope>
    <source>
        <strain evidence="8 9">DSM 25661</strain>
    </source>
</reference>
<dbReference type="HAMAP" id="MF_00109">
    <property type="entry name" value="Shikimate_kinase"/>
    <property type="match status" value="1"/>
</dbReference>
<keyword evidence="7" id="KW-0963">Cytoplasm</keyword>
<evidence type="ECO:0000256" key="4">
    <source>
        <dbReference type="ARBA" id="ARBA00022777"/>
    </source>
</evidence>
<dbReference type="PANTHER" id="PTHR21087:SF16">
    <property type="entry name" value="SHIKIMATE KINASE 1, CHLOROPLASTIC"/>
    <property type="match status" value="1"/>
</dbReference>
<feature type="binding site" evidence="7">
    <location>
        <position position="80"/>
    </location>
    <ligand>
        <name>substrate</name>
    </ligand>
</feature>
<dbReference type="GO" id="GO:0005829">
    <property type="term" value="C:cytosol"/>
    <property type="evidence" value="ECO:0007669"/>
    <property type="project" value="TreeGrafter"/>
</dbReference>
<feature type="binding site" evidence="7">
    <location>
        <begin position="11"/>
        <end position="16"/>
    </location>
    <ligand>
        <name>ATP</name>
        <dbReference type="ChEBI" id="CHEBI:30616"/>
    </ligand>
</feature>
<protein>
    <recommendedName>
        <fullName evidence="7">Shikimate kinase</fullName>
        <shortName evidence="7">SK</shortName>
        <ecNumber evidence="7">2.7.1.71</ecNumber>
    </recommendedName>
</protein>
<dbReference type="EC" id="2.7.1.71" evidence="7"/>
<evidence type="ECO:0000256" key="5">
    <source>
        <dbReference type="ARBA" id="ARBA00022840"/>
    </source>
</evidence>
<evidence type="ECO:0000256" key="3">
    <source>
        <dbReference type="ARBA" id="ARBA00022741"/>
    </source>
</evidence>
<evidence type="ECO:0000256" key="6">
    <source>
        <dbReference type="ARBA" id="ARBA00023141"/>
    </source>
</evidence>
<dbReference type="STRING" id="1155689.SAMN05444278_102107"/>
<name>A0A1M4TZX8_9FLAO</name>
<keyword evidence="4 7" id="KW-0418">Kinase</keyword>
<dbReference type="GO" id="GO:0005524">
    <property type="term" value="F:ATP binding"/>
    <property type="evidence" value="ECO:0007669"/>
    <property type="project" value="UniProtKB-UniRule"/>
</dbReference>
<dbReference type="InterPro" id="IPR027417">
    <property type="entry name" value="P-loop_NTPase"/>
</dbReference>
<dbReference type="UniPathway" id="UPA00053">
    <property type="reaction ID" value="UER00088"/>
</dbReference>
<keyword evidence="3 7" id="KW-0547">Nucleotide-binding</keyword>
<feature type="binding site" evidence="7">
    <location>
        <position position="33"/>
    </location>
    <ligand>
        <name>substrate</name>
    </ligand>
</feature>
<comment type="subunit">
    <text evidence="7">Monomer.</text>
</comment>
<dbReference type="OrthoDB" id="9800332at2"/>
<dbReference type="Proteomes" id="UP000184462">
    <property type="component" value="Unassembled WGS sequence"/>
</dbReference>
<gene>
    <name evidence="7" type="primary">aroK</name>
    <name evidence="8" type="ORF">SAMN05444278_102107</name>
</gene>